<dbReference type="InterPro" id="IPR040131">
    <property type="entry name" value="MnmG_N"/>
</dbReference>
<evidence type="ECO:0000256" key="3">
    <source>
        <dbReference type="ARBA" id="ARBA00007653"/>
    </source>
</evidence>
<dbReference type="RefSeq" id="WP_110750127.1">
    <property type="nucleotide sequence ID" value="NZ_QJTF01000005.1"/>
</dbReference>
<dbReference type="HAMAP" id="MF_00129">
    <property type="entry name" value="MnmG_GidA"/>
    <property type="match status" value="1"/>
</dbReference>
<feature type="domain" description="tRNA uridine 5-carboxymethylaminomethyl modification enzyme C-terminal subdomain" evidence="12">
    <location>
        <begin position="539"/>
        <end position="610"/>
    </location>
</feature>
<evidence type="ECO:0000256" key="7">
    <source>
        <dbReference type="ARBA" id="ARBA00022827"/>
    </source>
</evidence>
<evidence type="ECO:0000256" key="11">
    <source>
        <dbReference type="HAMAP-Rule" id="MF_00129"/>
    </source>
</evidence>
<evidence type="ECO:0000313" key="14">
    <source>
        <dbReference type="Proteomes" id="UP000247454"/>
    </source>
</evidence>
<comment type="subcellular location">
    <subcellularLocation>
        <location evidence="11">Cytoplasm</location>
    </subcellularLocation>
</comment>
<dbReference type="InterPro" id="IPR002218">
    <property type="entry name" value="MnmG-rel"/>
</dbReference>
<keyword evidence="14" id="KW-1185">Reference proteome</keyword>
<comment type="function">
    <text evidence="2 11">NAD-binding protein involved in the addition of a carboxymethylaminomethyl (cmnm) group at the wobble position (U34) of certain tRNAs, forming tRNA-cmnm(5)s(2)U34.</text>
</comment>
<dbReference type="Gene3D" id="3.50.50.60">
    <property type="entry name" value="FAD/NAD(P)-binding domain"/>
    <property type="match status" value="2"/>
</dbReference>
<keyword evidence="5 11" id="KW-0285">Flavoprotein</keyword>
<dbReference type="InterPro" id="IPR026904">
    <property type="entry name" value="MnmG_C"/>
</dbReference>
<dbReference type="AlphaFoldDB" id="A0A318T4Q9"/>
<evidence type="ECO:0000256" key="1">
    <source>
        <dbReference type="ARBA" id="ARBA00001974"/>
    </source>
</evidence>
<evidence type="ECO:0000256" key="4">
    <source>
        <dbReference type="ARBA" id="ARBA00020461"/>
    </source>
</evidence>
<dbReference type="GO" id="GO:0050660">
    <property type="term" value="F:flavin adenine dinucleotide binding"/>
    <property type="evidence" value="ECO:0007669"/>
    <property type="project" value="UniProtKB-UniRule"/>
</dbReference>
<evidence type="ECO:0000259" key="12">
    <source>
        <dbReference type="SMART" id="SM01228"/>
    </source>
</evidence>
<dbReference type="PROSITE" id="PS01281">
    <property type="entry name" value="GIDA_2"/>
    <property type="match status" value="1"/>
</dbReference>
<dbReference type="GO" id="GO:0005829">
    <property type="term" value="C:cytosol"/>
    <property type="evidence" value="ECO:0007669"/>
    <property type="project" value="TreeGrafter"/>
</dbReference>
<protein>
    <recommendedName>
        <fullName evidence="4 11">tRNA uridine 5-carboxymethylaminomethyl modification enzyme MnmG</fullName>
    </recommendedName>
    <alternativeName>
        <fullName evidence="10 11">Glucose-inhibited division protein A</fullName>
    </alternativeName>
</protein>
<evidence type="ECO:0000256" key="9">
    <source>
        <dbReference type="ARBA" id="ARBA00025948"/>
    </source>
</evidence>
<dbReference type="InterPro" id="IPR047001">
    <property type="entry name" value="MnmG_C_subdom"/>
</dbReference>
<dbReference type="PROSITE" id="PS01280">
    <property type="entry name" value="GIDA_1"/>
    <property type="match status" value="1"/>
</dbReference>
<dbReference type="InterPro" id="IPR004416">
    <property type="entry name" value="MnmG"/>
</dbReference>
<dbReference type="GO" id="GO:0002098">
    <property type="term" value="P:tRNA wobble uridine modification"/>
    <property type="evidence" value="ECO:0007669"/>
    <property type="project" value="InterPro"/>
</dbReference>
<accession>A0A318T4Q9</accession>
<evidence type="ECO:0000256" key="8">
    <source>
        <dbReference type="ARBA" id="ARBA00023027"/>
    </source>
</evidence>
<comment type="cofactor">
    <cofactor evidence="1 11">
        <name>FAD</name>
        <dbReference type="ChEBI" id="CHEBI:57692"/>
    </cofactor>
</comment>
<comment type="caution">
    <text evidence="11">Lacks conserved residue(s) required for the propagation of feature annotation.</text>
</comment>
<dbReference type="Pfam" id="PF13932">
    <property type="entry name" value="SAM_GIDA_C"/>
    <property type="match status" value="1"/>
</dbReference>
<evidence type="ECO:0000313" key="13">
    <source>
        <dbReference type="EMBL" id="PYE89058.1"/>
    </source>
</evidence>
<comment type="similarity">
    <text evidence="3 11">Belongs to the MnmG family.</text>
</comment>
<dbReference type="InterPro" id="IPR036188">
    <property type="entry name" value="FAD/NAD-bd_sf"/>
</dbReference>
<dbReference type="OrthoDB" id="9815560at2"/>
<evidence type="ECO:0000256" key="10">
    <source>
        <dbReference type="ARBA" id="ARBA00031800"/>
    </source>
</evidence>
<feature type="binding site" evidence="11">
    <location>
        <begin position="11"/>
        <end position="16"/>
    </location>
    <ligand>
        <name>FAD</name>
        <dbReference type="ChEBI" id="CHEBI:57692"/>
    </ligand>
</feature>
<gene>
    <name evidence="11" type="primary">mnmG</name>
    <name evidence="11" type="synonym">gidA</name>
    <name evidence="13" type="ORF">C7477_105161</name>
</gene>
<dbReference type="Pfam" id="PF01134">
    <property type="entry name" value="GIDA"/>
    <property type="match status" value="1"/>
</dbReference>
<dbReference type="SUPFAM" id="SSF51905">
    <property type="entry name" value="FAD/NAD(P)-binding domain"/>
    <property type="match status" value="1"/>
</dbReference>
<dbReference type="NCBIfam" id="TIGR00136">
    <property type="entry name" value="mnmG_gidA"/>
    <property type="match status" value="1"/>
</dbReference>
<dbReference type="EMBL" id="QJTF01000005">
    <property type="protein sequence ID" value="PYE89058.1"/>
    <property type="molecule type" value="Genomic_DNA"/>
</dbReference>
<dbReference type="InterPro" id="IPR044920">
    <property type="entry name" value="MnmG_C_subdom_sf"/>
</dbReference>
<name>A0A318T4Q9_9HYPH</name>
<proteinExistence type="inferred from homology"/>
<comment type="subunit">
    <text evidence="9 11">Homodimer. Heterotetramer of two MnmE and two MnmG subunits.</text>
</comment>
<comment type="caution">
    <text evidence="13">The sequence shown here is derived from an EMBL/GenBank/DDBJ whole genome shotgun (WGS) entry which is preliminary data.</text>
</comment>
<keyword evidence="11" id="KW-0963">Cytoplasm</keyword>
<keyword evidence="6 11" id="KW-0819">tRNA processing</keyword>
<evidence type="ECO:0000256" key="2">
    <source>
        <dbReference type="ARBA" id="ARBA00003717"/>
    </source>
</evidence>
<keyword evidence="7 11" id="KW-0274">FAD</keyword>
<evidence type="ECO:0000256" key="6">
    <source>
        <dbReference type="ARBA" id="ARBA00022694"/>
    </source>
</evidence>
<dbReference type="GO" id="GO:0030488">
    <property type="term" value="P:tRNA methylation"/>
    <property type="evidence" value="ECO:0007669"/>
    <property type="project" value="TreeGrafter"/>
</dbReference>
<dbReference type="InterPro" id="IPR049312">
    <property type="entry name" value="GIDA_C_N"/>
</dbReference>
<dbReference type="FunFam" id="3.50.50.60:FF:000002">
    <property type="entry name" value="tRNA uridine 5-carboxymethylaminomethyl modification enzyme MnmG"/>
    <property type="match status" value="1"/>
</dbReference>
<evidence type="ECO:0000256" key="5">
    <source>
        <dbReference type="ARBA" id="ARBA00022630"/>
    </source>
</evidence>
<dbReference type="Gene3D" id="1.10.150.570">
    <property type="entry name" value="GidA associated domain, C-terminal subdomain"/>
    <property type="match status" value="1"/>
</dbReference>
<keyword evidence="8 11" id="KW-0520">NAD</keyword>
<dbReference type="SMART" id="SM01228">
    <property type="entry name" value="GIDA_assoc_3"/>
    <property type="match status" value="1"/>
</dbReference>
<dbReference type="Gene3D" id="1.10.10.1800">
    <property type="entry name" value="tRNA uridine 5-carboxymethylaminomethyl modification enzyme MnmG/GidA"/>
    <property type="match status" value="1"/>
</dbReference>
<organism evidence="13 14">
    <name type="scientific">Phyllobacterium leguminum</name>
    <dbReference type="NCBI Taxonomy" id="314237"/>
    <lineage>
        <taxon>Bacteria</taxon>
        <taxon>Pseudomonadati</taxon>
        <taxon>Pseudomonadota</taxon>
        <taxon>Alphaproteobacteria</taxon>
        <taxon>Hyphomicrobiales</taxon>
        <taxon>Phyllobacteriaceae</taxon>
        <taxon>Phyllobacterium</taxon>
    </lineage>
</organism>
<sequence length="631" mass="69142">MTQIFDVIIVGGGHAGCEAAAASARFGARTALVTHRFDTIGIMSCNPAIGGLGKGHLVREIDALDGLMGRVADAAGIQFRLLNRRKGPAVRGPRTQADRKLYAQAMQQAIANQDNLAVIEGGVNDLLVEDGMVSGVILMNGQTLQSRAVVLTSGTFLRGLIHIGERKIPAGRMGEQPALGLSDRLKACNFALGRLKTGTPPRLDGRTIDWAGLDMQKPDDEPVPFSLMTDRITTPQIDCGITRTTPETHAVIRANLHRSAMYSGSIEGVGPRYCPSVEDKIVKFGDRDGHQIFLEPEGLDDHTVYPNGISTSLPEEVQVALLKTIPGLERVVMLQPGYAIEYDYIDPRELERSLEARKIRGLFLAGQINGTTGYEEAAAQGLLAGLNAARRAAGVEPAVLLRTEAYIGVMVDDLTSRGVSEPYRMFTSRAEFRLSLRADNADQRLTPLADGLGILGETRRSLFAERQKELNAARDLTKQLSLTPSMAAKHGLHLNQDGIRRSAYDMLAYPDIDLTRLQKIWPEIQSFDRVTAEALEIEAQYAVYLERQQADIAVMEREEQLLIPVDLVFDAVPGLSNELKQKLRLRRPRSIAEAQRIEGMTPAALALIITQVRRQQSDGRRKVGTREHDVA</sequence>
<dbReference type="PANTHER" id="PTHR11806:SF0">
    <property type="entry name" value="PROTEIN MTO1 HOMOLOG, MITOCHONDRIAL"/>
    <property type="match status" value="1"/>
</dbReference>
<dbReference type="Pfam" id="PF21680">
    <property type="entry name" value="GIDA_C_1st"/>
    <property type="match status" value="1"/>
</dbReference>
<dbReference type="InterPro" id="IPR020595">
    <property type="entry name" value="MnmG-rel_CS"/>
</dbReference>
<feature type="binding site" evidence="11">
    <location>
        <begin position="270"/>
        <end position="284"/>
    </location>
    <ligand>
        <name>NAD(+)</name>
        <dbReference type="ChEBI" id="CHEBI:57540"/>
    </ligand>
</feature>
<reference evidence="13 14" key="1">
    <citation type="submission" date="2018-06" db="EMBL/GenBank/DDBJ databases">
        <title>Genomic Encyclopedia of Type Strains, Phase III (KMG-III): the genomes of soil and plant-associated and newly described type strains.</title>
        <authorList>
            <person name="Whitman W."/>
        </authorList>
    </citation>
    <scope>NUCLEOTIDE SEQUENCE [LARGE SCALE GENOMIC DNA]</scope>
    <source>
        <strain evidence="13 14">ORS 1419</strain>
    </source>
</reference>
<dbReference type="FunFam" id="3.50.50.60:FF:000145">
    <property type="entry name" value="tRNA uridine 5-carboxymethylaminomethyl modification enzyme"/>
    <property type="match status" value="1"/>
</dbReference>
<dbReference type="PANTHER" id="PTHR11806">
    <property type="entry name" value="GLUCOSE INHIBITED DIVISION PROTEIN A"/>
    <property type="match status" value="1"/>
</dbReference>
<dbReference type="Proteomes" id="UP000247454">
    <property type="component" value="Unassembled WGS sequence"/>
</dbReference>